<evidence type="ECO:0000256" key="8">
    <source>
        <dbReference type="RuleBase" id="RU362088"/>
    </source>
</evidence>
<comment type="similarity">
    <text evidence="2 8">Belongs to the ZIP transporter (TC 2.A.5) family.</text>
</comment>
<evidence type="ECO:0000256" key="9">
    <source>
        <dbReference type="SAM" id="MobiDB-lite"/>
    </source>
</evidence>
<organism evidence="10 11">
    <name type="scientific">Septoria linicola</name>
    <dbReference type="NCBI Taxonomy" id="215465"/>
    <lineage>
        <taxon>Eukaryota</taxon>
        <taxon>Fungi</taxon>
        <taxon>Dikarya</taxon>
        <taxon>Ascomycota</taxon>
        <taxon>Pezizomycotina</taxon>
        <taxon>Dothideomycetes</taxon>
        <taxon>Dothideomycetidae</taxon>
        <taxon>Mycosphaerellales</taxon>
        <taxon>Mycosphaerellaceae</taxon>
        <taxon>Septoria</taxon>
    </lineage>
</organism>
<evidence type="ECO:0000313" key="11">
    <source>
        <dbReference type="Proteomes" id="UP001056384"/>
    </source>
</evidence>
<feature type="region of interest" description="Disordered" evidence="9">
    <location>
        <begin position="1"/>
        <end position="24"/>
    </location>
</feature>
<feature type="transmembrane region" description="Helical" evidence="8">
    <location>
        <begin position="144"/>
        <end position="163"/>
    </location>
</feature>
<feature type="region of interest" description="Disordered" evidence="9">
    <location>
        <begin position="203"/>
        <end position="232"/>
    </location>
</feature>
<feature type="transmembrane region" description="Helical" evidence="8">
    <location>
        <begin position="316"/>
        <end position="338"/>
    </location>
</feature>
<comment type="subcellular location">
    <subcellularLocation>
        <location evidence="1 8">Membrane</location>
        <topology evidence="1 8">Multi-pass membrane protein</topology>
    </subcellularLocation>
</comment>
<keyword evidence="11" id="KW-1185">Reference proteome</keyword>
<dbReference type="EMBL" id="CP099421">
    <property type="protein sequence ID" value="USW52208.1"/>
    <property type="molecule type" value="Genomic_DNA"/>
</dbReference>
<dbReference type="GO" id="GO:0000006">
    <property type="term" value="F:high-affinity zinc transmembrane transporter activity"/>
    <property type="evidence" value="ECO:0007669"/>
    <property type="project" value="TreeGrafter"/>
</dbReference>
<evidence type="ECO:0000256" key="7">
    <source>
        <dbReference type="ARBA" id="ARBA00023136"/>
    </source>
</evidence>
<keyword evidence="6 8" id="KW-0406">Ion transport</keyword>
<feature type="transmembrane region" description="Helical" evidence="8">
    <location>
        <begin position="253"/>
        <end position="277"/>
    </location>
</feature>
<gene>
    <name evidence="10" type="ORF">Slin15195_G055270</name>
</gene>
<dbReference type="NCBIfam" id="TIGR00820">
    <property type="entry name" value="zip"/>
    <property type="match status" value="1"/>
</dbReference>
<evidence type="ECO:0000256" key="3">
    <source>
        <dbReference type="ARBA" id="ARBA00022448"/>
    </source>
</evidence>
<dbReference type="PANTHER" id="PTHR11040">
    <property type="entry name" value="ZINC/IRON TRANSPORTER"/>
    <property type="match status" value="1"/>
</dbReference>
<evidence type="ECO:0000256" key="6">
    <source>
        <dbReference type="ARBA" id="ARBA00023065"/>
    </source>
</evidence>
<comment type="caution">
    <text evidence="8">Lacks conserved residue(s) required for the propagation of feature annotation.</text>
</comment>
<keyword evidence="5 8" id="KW-1133">Transmembrane helix</keyword>
<feature type="transmembrane region" description="Helical" evidence="8">
    <location>
        <begin position="67"/>
        <end position="86"/>
    </location>
</feature>
<feature type="compositionally biased region" description="Polar residues" evidence="9">
    <location>
        <begin position="1"/>
        <end position="20"/>
    </location>
</feature>
<feature type="transmembrane region" description="Helical" evidence="8">
    <location>
        <begin position="390"/>
        <end position="408"/>
    </location>
</feature>
<dbReference type="InterPro" id="IPR003689">
    <property type="entry name" value="ZIP"/>
</dbReference>
<keyword evidence="3 8" id="KW-0813">Transport</keyword>
<keyword evidence="4 8" id="KW-0812">Transmembrane</keyword>
<proteinExistence type="inferred from homology"/>
<dbReference type="GO" id="GO:0005886">
    <property type="term" value="C:plasma membrane"/>
    <property type="evidence" value="ECO:0007669"/>
    <property type="project" value="TreeGrafter"/>
</dbReference>
<reference evidence="10" key="1">
    <citation type="submission" date="2022-06" db="EMBL/GenBank/DDBJ databases">
        <title>Complete genome sequences of two strains of the flax pathogen Septoria linicola.</title>
        <authorList>
            <person name="Lapalu N."/>
            <person name="Simon A."/>
            <person name="Demenou B."/>
            <person name="Paumier D."/>
            <person name="Guillot M.-P."/>
            <person name="Gout L."/>
            <person name="Valade R."/>
        </authorList>
    </citation>
    <scope>NUCLEOTIDE SEQUENCE</scope>
    <source>
        <strain evidence="10">SE15195</strain>
    </source>
</reference>
<evidence type="ECO:0000313" key="10">
    <source>
        <dbReference type="EMBL" id="USW52208.1"/>
    </source>
</evidence>
<dbReference type="InterPro" id="IPR004698">
    <property type="entry name" value="Zn/Fe_permease_fun/pln"/>
</dbReference>
<keyword evidence="7 8" id="KW-0472">Membrane</keyword>
<dbReference type="PANTHER" id="PTHR11040:SF32">
    <property type="entry name" value="ZINC-REGULATED TRANSPORTER 1"/>
    <property type="match status" value="1"/>
</dbReference>
<sequence length="411" mass="44302">MSTDANTSPGQIAGGTTSWPPASGDATPFDPTNVNLAEVLKQDLVRDVICYFNAGDNEYEGPVGVRVSSLFVVLVVSSAVTFFPVIATRSRKVKIPKYVYLFARYFGAGVIVATAFIHLLDPAYEEIGPASCVGMTGGWAEFSWVPALALASGMLVFLMDFGAERYVEKKYGLSHGTPTDLERVGTHRGSVDAAALRYETGRKPSTHQHLHSGDVDPKDAEEGSSTGGKNIGSISLDEKEQELIADRSFRQQIAAFLILEFGVIFHSVIIGLTLGSAGRDEFAVLYPVIVFHQSFEGLGIGARLSAIPFPKRLRWLPYWLCAGYGLTTPIAIAVGIGLRTTYNPASLTANIVSGVLDSISAGILLYTGFVELLARDFLFNPDRTNDDRQLTFMICCVLLGAGVMSLLGKWA</sequence>
<dbReference type="AlphaFoldDB" id="A0A9Q9AS59"/>
<evidence type="ECO:0000256" key="4">
    <source>
        <dbReference type="ARBA" id="ARBA00022692"/>
    </source>
</evidence>
<evidence type="ECO:0000256" key="1">
    <source>
        <dbReference type="ARBA" id="ARBA00004141"/>
    </source>
</evidence>
<feature type="transmembrane region" description="Helical" evidence="8">
    <location>
        <begin position="98"/>
        <end position="120"/>
    </location>
</feature>
<dbReference type="Proteomes" id="UP001056384">
    <property type="component" value="Chromosome 4"/>
</dbReference>
<evidence type="ECO:0000256" key="2">
    <source>
        <dbReference type="ARBA" id="ARBA00006939"/>
    </source>
</evidence>
<dbReference type="Pfam" id="PF02535">
    <property type="entry name" value="Zip"/>
    <property type="match status" value="1"/>
</dbReference>
<dbReference type="GO" id="GO:0071578">
    <property type="term" value="P:zinc ion import across plasma membrane"/>
    <property type="evidence" value="ECO:0007669"/>
    <property type="project" value="TreeGrafter"/>
</dbReference>
<protein>
    <submittedName>
        <fullName evidence="10">Zinc/iron permease</fullName>
    </submittedName>
</protein>
<name>A0A9Q9AS59_9PEZI</name>
<feature type="transmembrane region" description="Helical" evidence="8">
    <location>
        <begin position="358"/>
        <end position="378"/>
    </location>
</feature>
<feature type="compositionally biased region" description="Basic and acidic residues" evidence="9">
    <location>
        <begin position="211"/>
        <end position="221"/>
    </location>
</feature>
<accession>A0A9Q9AS59</accession>
<evidence type="ECO:0000256" key="5">
    <source>
        <dbReference type="ARBA" id="ARBA00022989"/>
    </source>
</evidence>